<proteinExistence type="predicted"/>
<evidence type="ECO:0000313" key="1">
    <source>
        <dbReference type="EMBL" id="MBO8415973.1"/>
    </source>
</evidence>
<organism evidence="1 2">
    <name type="scientific">Candidatus Avisuccinivibrio stercorigallinarum</name>
    <dbReference type="NCBI Taxonomy" id="2840704"/>
    <lineage>
        <taxon>Bacteria</taxon>
        <taxon>Pseudomonadati</taxon>
        <taxon>Pseudomonadota</taxon>
        <taxon>Gammaproteobacteria</taxon>
        <taxon>Aeromonadales</taxon>
        <taxon>Succinivibrionaceae</taxon>
        <taxon>Succinivibrionaceae incertae sedis</taxon>
        <taxon>Candidatus Avisuccinivibrio</taxon>
    </lineage>
</organism>
<reference evidence="1" key="1">
    <citation type="submission" date="2020-10" db="EMBL/GenBank/DDBJ databases">
        <authorList>
            <person name="Gilroy R."/>
        </authorList>
    </citation>
    <scope>NUCLEOTIDE SEQUENCE</scope>
    <source>
        <strain evidence="1">17213</strain>
    </source>
</reference>
<dbReference type="Proteomes" id="UP000823631">
    <property type="component" value="Unassembled WGS sequence"/>
</dbReference>
<gene>
    <name evidence="1" type="ORF">IAB19_06305</name>
</gene>
<evidence type="ECO:0000313" key="2">
    <source>
        <dbReference type="Proteomes" id="UP000823631"/>
    </source>
</evidence>
<reference evidence="1" key="2">
    <citation type="journal article" date="2021" name="PeerJ">
        <title>Extensive microbial diversity within the chicken gut microbiome revealed by metagenomics and culture.</title>
        <authorList>
            <person name="Gilroy R."/>
            <person name="Ravi A."/>
            <person name="Getino M."/>
            <person name="Pursley I."/>
            <person name="Horton D.L."/>
            <person name="Alikhan N.F."/>
            <person name="Baker D."/>
            <person name="Gharbi K."/>
            <person name="Hall N."/>
            <person name="Watson M."/>
            <person name="Adriaenssens E.M."/>
            <person name="Foster-Nyarko E."/>
            <person name="Jarju S."/>
            <person name="Secka A."/>
            <person name="Antonio M."/>
            <person name="Oren A."/>
            <person name="Chaudhuri R.R."/>
            <person name="La Ragione R."/>
            <person name="Hildebrand F."/>
            <person name="Pallen M.J."/>
        </authorList>
    </citation>
    <scope>NUCLEOTIDE SEQUENCE</scope>
    <source>
        <strain evidence="1">17213</strain>
    </source>
</reference>
<name>A0A9D9GSZ7_9GAMM</name>
<sequence>MLKEDVYCEKAEYAKALLNEVQRTADLRRPEVNAILQLLFTKGKHIAGSFTLDAIEQLPEYAQVEGQETPLPFAVEGKVIDTWELPKSKSPDGAVYKLLNLLPHKCRSGSLGEIILCQEFPRSERTTALLLHSTLLLVRNDLPFAELTDGALLPRPEESFEFYLPERKAMFEQIYKLRVGEHTPPIKARSAAPTEPLQ</sequence>
<protein>
    <submittedName>
        <fullName evidence="1">Uncharacterized protein</fullName>
    </submittedName>
</protein>
<comment type="caution">
    <text evidence="1">The sequence shown here is derived from an EMBL/GenBank/DDBJ whole genome shotgun (WGS) entry which is preliminary data.</text>
</comment>
<dbReference type="AlphaFoldDB" id="A0A9D9GSZ7"/>
<dbReference type="EMBL" id="JADINH010000132">
    <property type="protein sequence ID" value="MBO8415973.1"/>
    <property type="molecule type" value="Genomic_DNA"/>
</dbReference>
<accession>A0A9D9GSZ7</accession>